<dbReference type="EMBL" id="CAACVG010012888">
    <property type="protein sequence ID" value="VEN61011.1"/>
    <property type="molecule type" value="Genomic_DNA"/>
</dbReference>
<proteinExistence type="predicted"/>
<keyword evidence="2" id="KW-1185">Reference proteome</keyword>
<protein>
    <submittedName>
        <fullName evidence="1">Uncharacterized protein</fullName>
    </submittedName>
</protein>
<dbReference type="AlphaFoldDB" id="A0A653DLA2"/>
<organism evidence="1 2">
    <name type="scientific">Callosobruchus maculatus</name>
    <name type="common">Southern cowpea weevil</name>
    <name type="synonym">Pulse bruchid</name>
    <dbReference type="NCBI Taxonomy" id="64391"/>
    <lineage>
        <taxon>Eukaryota</taxon>
        <taxon>Metazoa</taxon>
        <taxon>Ecdysozoa</taxon>
        <taxon>Arthropoda</taxon>
        <taxon>Hexapoda</taxon>
        <taxon>Insecta</taxon>
        <taxon>Pterygota</taxon>
        <taxon>Neoptera</taxon>
        <taxon>Endopterygota</taxon>
        <taxon>Coleoptera</taxon>
        <taxon>Polyphaga</taxon>
        <taxon>Cucujiformia</taxon>
        <taxon>Chrysomeloidea</taxon>
        <taxon>Chrysomelidae</taxon>
        <taxon>Bruchinae</taxon>
        <taxon>Bruchini</taxon>
        <taxon>Callosobruchus</taxon>
    </lineage>
</organism>
<evidence type="ECO:0000313" key="1">
    <source>
        <dbReference type="EMBL" id="VEN61011.1"/>
    </source>
</evidence>
<name>A0A653DLA2_CALMS</name>
<accession>A0A653DLA2</accession>
<dbReference type="Proteomes" id="UP000410492">
    <property type="component" value="Unassembled WGS sequence"/>
</dbReference>
<feature type="non-terminal residue" evidence="1">
    <location>
        <position position="1"/>
    </location>
</feature>
<sequence length="67" mass="8004">AQFTFHVPPRQLRGNTVFQFQQQRTTYGQNSSINRIMRHANEYSGDLFNISKERLKLELKKLRHLNT</sequence>
<gene>
    <name evidence="1" type="ORF">CALMAC_LOCUS18537</name>
</gene>
<evidence type="ECO:0000313" key="2">
    <source>
        <dbReference type="Proteomes" id="UP000410492"/>
    </source>
</evidence>
<reference evidence="1 2" key="1">
    <citation type="submission" date="2019-01" db="EMBL/GenBank/DDBJ databases">
        <authorList>
            <person name="Sayadi A."/>
        </authorList>
    </citation>
    <scope>NUCLEOTIDE SEQUENCE [LARGE SCALE GENOMIC DNA]</scope>
</reference>